<gene>
    <name evidence="1" type="ORF">FGO68_gene12473</name>
</gene>
<accession>A0A8J8NG23</accession>
<keyword evidence="2" id="KW-1185">Reference proteome</keyword>
<organism evidence="1 2">
    <name type="scientific">Halteria grandinella</name>
    <dbReference type="NCBI Taxonomy" id="5974"/>
    <lineage>
        <taxon>Eukaryota</taxon>
        <taxon>Sar</taxon>
        <taxon>Alveolata</taxon>
        <taxon>Ciliophora</taxon>
        <taxon>Intramacronucleata</taxon>
        <taxon>Spirotrichea</taxon>
        <taxon>Stichotrichia</taxon>
        <taxon>Sporadotrichida</taxon>
        <taxon>Halteriidae</taxon>
        <taxon>Halteria</taxon>
    </lineage>
</organism>
<evidence type="ECO:0000313" key="1">
    <source>
        <dbReference type="EMBL" id="TNV74054.1"/>
    </source>
</evidence>
<protein>
    <submittedName>
        <fullName evidence="1">Uncharacterized protein</fullName>
    </submittedName>
</protein>
<proteinExistence type="predicted"/>
<evidence type="ECO:0000313" key="2">
    <source>
        <dbReference type="Proteomes" id="UP000785679"/>
    </source>
</evidence>
<sequence length="66" mass="7280">MSLFEKCGDIQHGLTLFMSSASSFKNPERLRLVSQGHAHLFRDSLVLLIELEGLEVSSEGLVSLCC</sequence>
<dbReference type="AlphaFoldDB" id="A0A8J8NG23"/>
<dbReference type="EMBL" id="RRYP01017566">
    <property type="protein sequence ID" value="TNV74054.1"/>
    <property type="molecule type" value="Genomic_DNA"/>
</dbReference>
<reference evidence="1" key="1">
    <citation type="submission" date="2019-06" db="EMBL/GenBank/DDBJ databases">
        <authorList>
            <person name="Zheng W."/>
        </authorList>
    </citation>
    <scope>NUCLEOTIDE SEQUENCE</scope>
    <source>
        <strain evidence="1">QDHG01</strain>
    </source>
</reference>
<dbReference type="Proteomes" id="UP000785679">
    <property type="component" value="Unassembled WGS sequence"/>
</dbReference>
<name>A0A8J8NG23_HALGN</name>
<comment type="caution">
    <text evidence="1">The sequence shown here is derived from an EMBL/GenBank/DDBJ whole genome shotgun (WGS) entry which is preliminary data.</text>
</comment>